<feature type="compositionally biased region" description="Basic and acidic residues" evidence="1">
    <location>
        <begin position="43"/>
        <end position="58"/>
    </location>
</feature>
<accession>A0A6A4VQ46</accession>
<comment type="caution">
    <text evidence="2">The sequence shown here is derived from an EMBL/GenBank/DDBJ whole genome shotgun (WGS) entry which is preliminary data.</text>
</comment>
<dbReference type="Proteomes" id="UP000440578">
    <property type="component" value="Unassembled WGS sequence"/>
</dbReference>
<evidence type="ECO:0000313" key="2">
    <source>
        <dbReference type="EMBL" id="KAF0292812.1"/>
    </source>
</evidence>
<organism evidence="2 3">
    <name type="scientific">Amphibalanus amphitrite</name>
    <name type="common">Striped barnacle</name>
    <name type="synonym">Balanus amphitrite</name>
    <dbReference type="NCBI Taxonomy" id="1232801"/>
    <lineage>
        <taxon>Eukaryota</taxon>
        <taxon>Metazoa</taxon>
        <taxon>Ecdysozoa</taxon>
        <taxon>Arthropoda</taxon>
        <taxon>Crustacea</taxon>
        <taxon>Multicrustacea</taxon>
        <taxon>Cirripedia</taxon>
        <taxon>Thoracica</taxon>
        <taxon>Thoracicalcarea</taxon>
        <taxon>Balanomorpha</taxon>
        <taxon>Balanoidea</taxon>
        <taxon>Balanidae</taxon>
        <taxon>Amphibalaninae</taxon>
        <taxon>Amphibalanus</taxon>
    </lineage>
</organism>
<dbReference type="EMBL" id="VIIS01001792">
    <property type="protein sequence ID" value="KAF0292812.1"/>
    <property type="molecule type" value="Genomic_DNA"/>
</dbReference>
<proteinExistence type="predicted"/>
<feature type="compositionally biased region" description="Polar residues" evidence="1">
    <location>
        <begin position="160"/>
        <end position="171"/>
    </location>
</feature>
<gene>
    <name evidence="2" type="ORF">FJT64_009263</name>
</gene>
<evidence type="ECO:0000256" key="1">
    <source>
        <dbReference type="SAM" id="MobiDB-lite"/>
    </source>
</evidence>
<dbReference type="AlphaFoldDB" id="A0A6A4VQ46"/>
<feature type="region of interest" description="Disordered" evidence="1">
    <location>
        <begin position="142"/>
        <end position="171"/>
    </location>
</feature>
<reference evidence="2 3" key="1">
    <citation type="submission" date="2019-07" db="EMBL/GenBank/DDBJ databases">
        <title>Draft genome assembly of a fouling barnacle, Amphibalanus amphitrite (Darwin, 1854): The first reference genome for Thecostraca.</title>
        <authorList>
            <person name="Kim W."/>
        </authorList>
    </citation>
    <scope>NUCLEOTIDE SEQUENCE [LARGE SCALE GENOMIC DNA]</scope>
    <source>
        <strain evidence="2">SNU_AA5</strain>
        <tissue evidence="2">Soma without cirri and trophi</tissue>
    </source>
</reference>
<feature type="compositionally biased region" description="Basic and acidic residues" evidence="1">
    <location>
        <begin position="89"/>
        <end position="99"/>
    </location>
</feature>
<keyword evidence="3" id="KW-1185">Reference proteome</keyword>
<evidence type="ECO:0000313" key="3">
    <source>
        <dbReference type="Proteomes" id="UP000440578"/>
    </source>
</evidence>
<dbReference type="OrthoDB" id="6130753at2759"/>
<protein>
    <submittedName>
        <fullName evidence="2">Uncharacterized protein</fullName>
    </submittedName>
</protein>
<feature type="region of interest" description="Disordered" evidence="1">
    <location>
        <begin position="13"/>
        <end position="115"/>
    </location>
</feature>
<name>A0A6A4VQ46_AMPAM</name>
<sequence length="171" mass="18564">MRTLILGDTMLAASAARSRRRSSVAIPPAAGGRRQSLFVTQQLEERRERRLRENRDQLDERDEPQEGEGAADAPSEGRPASATSAERVSPPDRPAERRVTLNVPDGDAPEPGMRRRRAVGIGDHKSCALVQSNMKTLRLGDLMTGESGESTPQVLGIRMGQNQPDPESGTA</sequence>